<keyword evidence="4" id="KW-1185">Reference proteome</keyword>
<evidence type="ECO:0000256" key="1">
    <source>
        <dbReference type="ARBA" id="ARBA00022729"/>
    </source>
</evidence>
<dbReference type="Proteomes" id="UP000095283">
    <property type="component" value="Unplaced"/>
</dbReference>
<sequence>MKIINNRDVFEIEMVDGELVIMVNDKNIRANSDLDQYNIEKLSEHLIRVKLSELEVRFDGYTTKVLMSGRMQNKQCGLCGHYDGDVSLIISLIITLLLFIIILIVLNVSEEKTARIFSRSVMSITR</sequence>
<keyword evidence="2" id="KW-0812">Transmembrane</keyword>
<proteinExistence type="predicted"/>
<dbReference type="WBParaSite" id="Hba_04532">
    <property type="protein sequence ID" value="Hba_04532"/>
    <property type="gene ID" value="Hba_04532"/>
</dbReference>
<keyword evidence="2" id="KW-0472">Membrane</keyword>
<reference evidence="5" key="1">
    <citation type="submission" date="2016-11" db="UniProtKB">
        <authorList>
            <consortium name="WormBaseParasite"/>
        </authorList>
    </citation>
    <scope>IDENTIFICATION</scope>
</reference>
<dbReference type="Pfam" id="PF00094">
    <property type="entry name" value="VWD"/>
    <property type="match status" value="1"/>
</dbReference>
<protein>
    <submittedName>
        <fullName evidence="5">VWFD domain-containing protein</fullName>
    </submittedName>
</protein>
<evidence type="ECO:0000259" key="3">
    <source>
        <dbReference type="Pfam" id="PF00094"/>
    </source>
</evidence>
<evidence type="ECO:0000313" key="5">
    <source>
        <dbReference type="WBParaSite" id="Hba_04532"/>
    </source>
</evidence>
<organism evidence="4 5">
    <name type="scientific">Heterorhabditis bacteriophora</name>
    <name type="common">Entomopathogenic nematode worm</name>
    <dbReference type="NCBI Taxonomy" id="37862"/>
    <lineage>
        <taxon>Eukaryota</taxon>
        <taxon>Metazoa</taxon>
        <taxon>Ecdysozoa</taxon>
        <taxon>Nematoda</taxon>
        <taxon>Chromadorea</taxon>
        <taxon>Rhabditida</taxon>
        <taxon>Rhabditina</taxon>
        <taxon>Rhabditomorpha</taxon>
        <taxon>Strongyloidea</taxon>
        <taxon>Heterorhabditidae</taxon>
        <taxon>Heterorhabditis</taxon>
    </lineage>
</organism>
<keyword evidence="1" id="KW-0732">Signal</keyword>
<accession>A0A1I7WHU2</accession>
<feature type="domain" description="VWFD" evidence="3">
    <location>
        <begin position="8"/>
        <end position="85"/>
    </location>
</feature>
<dbReference type="AlphaFoldDB" id="A0A1I7WHU2"/>
<name>A0A1I7WHU2_HETBA</name>
<evidence type="ECO:0000313" key="4">
    <source>
        <dbReference type="Proteomes" id="UP000095283"/>
    </source>
</evidence>
<keyword evidence="2" id="KW-1133">Transmembrane helix</keyword>
<dbReference type="InterPro" id="IPR001846">
    <property type="entry name" value="VWF_type-D"/>
</dbReference>
<evidence type="ECO:0000256" key="2">
    <source>
        <dbReference type="SAM" id="Phobius"/>
    </source>
</evidence>
<feature type="transmembrane region" description="Helical" evidence="2">
    <location>
        <begin position="88"/>
        <end position="109"/>
    </location>
</feature>